<accession>A0A9P9ARZ5</accession>
<evidence type="ECO:0000313" key="2">
    <source>
        <dbReference type="Proteomes" id="UP000777438"/>
    </source>
</evidence>
<gene>
    <name evidence="1" type="ORF">B0T10DRAFT_457590</name>
</gene>
<name>A0A9P9ARZ5_9HYPO</name>
<dbReference type="AlphaFoldDB" id="A0A9P9ARZ5"/>
<organism evidence="1 2">
    <name type="scientific">Thelonectria olida</name>
    <dbReference type="NCBI Taxonomy" id="1576542"/>
    <lineage>
        <taxon>Eukaryota</taxon>
        <taxon>Fungi</taxon>
        <taxon>Dikarya</taxon>
        <taxon>Ascomycota</taxon>
        <taxon>Pezizomycotina</taxon>
        <taxon>Sordariomycetes</taxon>
        <taxon>Hypocreomycetidae</taxon>
        <taxon>Hypocreales</taxon>
        <taxon>Nectriaceae</taxon>
        <taxon>Thelonectria</taxon>
    </lineage>
</organism>
<evidence type="ECO:0000313" key="1">
    <source>
        <dbReference type="EMBL" id="KAH6893489.1"/>
    </source>
</evidence>
<dbReference type="OrthoDB" id="2150604at2759"/>
<protein>
    <submittedName>
        <fullName evidence="1">Uncharacterized protein</fullName>
    </submittedName>
</protein>
<comment type="caution">
    <text evidence="1">The sequence shown here is derived from an EMBL/GenBank/DDBJ whole genome shotgun (WGS) entry which is preliminary data.</text>
</comment>
<dbReference type="EMBL" id="JAGPYM010000006">
    <property type="protein sequence ID" value="KAH6893489.1"/>
    <property type="molecule type" value="Genomic_DNA"/>
</dbReference>
<reference evidence="1 2" key="1">
    <citation type="journal article" date="2021" name="Nat. Commun.">
        <title>Genetic determinants of endophytism in the Arabidopsis root mycobiome.</title>
        <authorList>
            <person name="Mesny F."/>
            <person name="Miyauchi S."/>
            <person name="Thiergart T."/>
            <person name="Pickel B."/>
            <person name="Atanasova L."/>
            <person name="Karlsson M."/>
            <person name="Huettel B."/>
            <person name="Barry K.W."/>
            <person name="Haridas S."/>
            <person name="Chen C."/>
            <person name="Bauer D."/>
            <person name="Andreopoulos W."/>
            <person name="Pangilinan J."/>
            <person name="LaButti K."/>
            <person name="Riley R."/>
            <person name="Lipzen A."/>
            <person name="Clum A."/>
            <person name="Drula E."/>
            <person name="Henrissat B."/>
            <person name="Kohler A."/>
            <person name="Grigoriev I.V."/>
            <person name="Martin F.M."/>
            <person name="Hacquard S."/>
        </authorList>
    </citation>
    <scope>NUCLEOTIDE SEQUENCE [LARGE SCALE GENOMIC DNA]</scope>
    <source>
        <strain evidence="1 2">MPI-CAGE-CH-0241</strain>
    </source>
</reference>
<dbReference type="Proteomes" id="UP000777438">
    <property type="component" value="Unassembled WGS sequence"/>
</dbReference>
<proteinExistence type="predicted"/>
<keyword evidence="2" id="KW-1185">Reference proteome</keyword>
<sequence length="140" mass="14988">MASGLAKREARDGDVPAVIPRQLNNALQQGTNYAPRAVEDVVGLGKPATTETNGTQAGVWTGGTISLDTFKSRVRLTTIPPKSLHELIRHCKQLESTLASYLHGTICASLCQSVVGNSGFRAITPYSLRSGRRPVCEAVR</sequence>